<dbReference type="PANTHER" id="PTHR32089:SF112">
    <property type="entry name" value="LYSOZYME-LIKE PROTEIN-RELATED"/>
    <property type="match status" value="1"/>
</dbReference>
<evidence type="ECO:0000313" key="8">
    <source>
        <dbReference type="Proteomes" id="UP000184196"/>
    </source>
</evidence>
<evidence type="ECO:0000259" key="5">
    <source>
        <dbReference type="PROSITE" id="PS50111"/>
    </source>
</evidence>
<dbReference type="CDD" id="cd11386">
    <property type="entry name" value="MCP_signal"/>
    <property type="match status" value="1"/>
</dbReference>
<dbReference type="PANTHER" id="PTHR32089">
    <property type="entry name" value="METHYL-ACCEPTING CHEMOTAXIS PROTEIN MCPB"/>
    <property type="match status" value="1"/>
</dbReference>
<keyword evidence="8" id="KW-1185">Reference proteome</keyword>
<dbReference type="SMART" id="SM00283">
    <property type="entry name" value="MA"/>
    <property type="match status" value="1"/>
</dbReference>
<dbReference type="CDD" id="cd06225">
    <property type="entry name" value="HAMP"/>
    <property type="match status" value="1"/>
</dbReference>
<evidence type="ECO:0000313" key="7">
    <source>
        <dbReference type="EMBL" id="SHF47856.1"/>
    </source>
</evidence>
<feature type="domain" description="HAMP" evidence="6">
    <location>
        <begin position="203"/>
        <end position="256"/>
    </location>
</feature>
<dbReference type="GO" id="GO:0007165">
    <property type="term" value="P:signal transduction"/>
    <property type="evidence" value="ECO:0007669"/>
    <property type="project" value="UniProtKB-KW"/>
</dbReference>
<proteinExistence type="inferred from homology"/>
<dbReference type="Gene3D" id="1.10.287.950">
    <property type="entry name" value="Methyl-accepting chemotaxis protein"/>
    <property type="match status" value="1"/>
</dbReference>
<name>A0A1M5BZK6_9FIRM</name>
<dbReference type="GO" id="GO:0016020">
    <property type="term" value="C:membrane"/>
    <property type="evidence" value="ECO:0007669"/>
    <property type="project" value="InterPro"/>
</dbReference>
<dbReference type="InterPro" id="IPR003660">
    <property type="entry name" value="HAMP_dom"/>
</dbReference>
<evidence type="ECO:0000256" key="3">
    <source>
        <dbReference type="PROSITE-ProRule" id="PRU00284"/>
    </source>
</evidence>
<evidence type="ECO:0000256" key="1">
    <source>
        <dbReference type="ARBA" id="ARBA00023224"/>
    </source>
</evidence>
<organism evidence="7 8">
    <name type="scientific">Desulfofundulus australicus DSM 11792</name>
    <dbReference type="NCBI Taxonomy" id="1121425"/>
    <lineage>
        <taxon>Bacteria</taxon>
        <taxon>Bacillati</taxon>
        <taxon>Bacillota</taxon>
        <taxon>Clostridia</taxon>
        <taxon>Eubacteriales</taxon>
        <taxon>Peptococcaceae</taxon>
        <taxon>Desulfofundulus</taxon>
    </lineage>
</organism>
<dbReference type="OrthoDB" id="5392220at2"/>
<dbReference type="GO" id="GO:0006935">
    <property type="term" value="P:chemotaxis"/>
    <property type="evidence" value="ECO:0007669"/>
    <property type="project" value="UniProtKB-ARBA"/>
</dbReference>
<dbReference type="SUPFAM" id="SSF58104">
    <property type="entry name" value="Methyl-accepting chemotaxis protein (MCP) signaling domain"/>
    <property type="match status" value="1"/>
</dbReference>
<accession>A0A1M5BZK6</accession>
<dbReference type="PROSITE" id="PS50111">
    <property type="entry name" value="CHEMOTAXIS_TRANSDUC_2"/>
    <property type="match status" value="1"/>
</dbReference>
<reference evidence="8" key="1">
    <citation type="submission" date="2016-11" db="EMBL/GenBank/DDBJ databases">
        <authorList>
            <person name="Varghese N."/>
            <person name="Submissions S."/>
        </authorList>
    </citation>
    <scope>NUCLEOTIDE SEQUENCE [LARGE SCALE GENOMIC DNA]</scope>
    <source>
        <strain evidence="8">DSM 11792</strain>
    </source>
</reference>
<feature type="transmembrane region" description="Helical" evidence="4">
    <location>
        <begin position="182"/>
        <end position="201"/>
    </location>
</feature>
<dbReference type="Pfam" id="PF00015">
    <property type="entry name" value="MCPsignal"/>
    <property type="match status" value="1"/>
</dbReference>
<keyword evidence="4" id="KW-0812">Transmembrane</keyword>
<dbReference type="EMBL" id="FQUW01000032">
    <property type="protein sequence ID" value="SHF47856.1"/>
    <property type="molecule type" value="Genomic_DNA"/>
</dbReference>
<evidence type="ECO:0000259" key="6">
    <source>
        <dbReference type="PROSITE" id="PS50885"/>
    </source>
</evidence>
<dbReference type="PROSITE" id="PS50885">
    <property type="entry name" value="HAMP"/>
    <property type="match status" value="1"/>
</dbReference>
<keyword evidence="1 3" id="KW-0807">Transducer</keyword>
<keyword evidence="4" id="KW-0472">Membrane</keyword>
<dbReference type="InterPro" id="IPR004089">
    <property type="entry name" value="MCPsignal_dom"/>
</dbReference>
<dbReference type="Gene3D" id="6.10.340.10">
    <property type="match status" value="1"/>
</dbReference>
<sequence length="519" mass="55626">MRMSIGMKIGGGFVLLLLFMAAVAIQSSLIMGNTILNAANVDQRVVRLSLDYQIVDAYKEASRDLRAYLLYGDEKYLNEYKKDIENTQTLLEKRLNNCSAQTRPKLEEVLAKVTEYDRQLTSNAIPLAREGKFQEAVAAAQSFASYANDAEKILAELIMENEQKTGDVVDNMQANAARGRSLVILVGVFALVVGLLIAVFITRMITRPILATVREAGRIAEGDLTGEELVVRTRDEVARLAEAFNRMRTNLREIIGQVVQTSKQVADSASQLATQAEQTAAGANETAATMSEMASTVEQVTENVQKVSAAAEKAAARAAEGARGVERVIGQMKAIEQASANVSSAINALNQTAGQITQIVDLITQIADQTNLLALNAAIEAARAGEQGRGFAVVAEEVRKLAEQSANAAKEIYELITTVQDESRKAVEVMAAGAAEVTEGSKVINEVGANIKAINLAIEDVARQVQEVAAAAEEMSAGVQNVAGTTEEQTSAMEEVSASTEELTALAGELDRLAARFRV</sequence>
<gene>
    <name evidence="7" type="ORF">SAMN02745218_02368</name>
</gene>
<keyword evidence="4" id="KW-1133">Transmembrane helix</keyword>
<dbReference type="FunFam" id="1.10.287.950:FF:000001">
    <property type="entry name" value="Methyl-accepting chemotaxis sensory transducer"/>
    <property type="match status" value="1"/>
</dbReference>
<dbReference type="Proteomes" id="UP000184196">
    <property type="component" value="Unassembled WGS sequence"/>
</dbReference>
<evidence type="ECO:0000256" key="2">
    <source>
        <dbReference type="ARBA" id="ARBA00029447"/>
    </source>
</evidence>
<dbReference type="AlphaFoldDB" id="A0A1M5BZK6"/>
<protein>
    <submittedName>
        <fullName evidence="7">Methyl-accepting chemotaxis protein</fullName>
    </submittedName>
</protein>
<feature type="domain" description="Methyl-accepting transducer" evidence="5">
    <location>
        <begin position="254"/>
        <end position="504"/>
    </location>
</feature>
<dbReference type="Pfam" id="PF00672">
    <property type="entry name" value="HAMP"/>
    <property type="match status" value="1"/>
</dbReference>
<comment type="similarity">
    <text evidence="2">Belongs to the methyl-accepting chemotaxis (MCP) protein family.</text>
</comment>
<dbReference type="SMART" id="SM00304">
    <property type="entry name" value="HAMP"/>
    <property type="match status" value="1"/>
</dbReference>
<dbReference type="RefSeq" id="WP_073166540.1">
    <property type="nucleotide sequence ID" value="NZ_FQUW01000032.1"/>
</dbReference>
<evidence type="ECO:0000256" key="4">
    <source>
        <dbReference type="SAM" id="Phobius"/>
    </source>
</evidence>